<proteinExistence type="predicted"/>
<feature type="transmembrane region" description="Helical" evidence="1">
    <location>
        <begin position="313"/>
        <end position="334"/>
    </location>
</feature>
<dbReference type="EMBL" id="JARZHI010000001">
    <property type="protein sequence ID" value="MDI1427938.1"/>
    <property type="molecule type" value="Genomic_DNA"/>
</dbReference>
<keyword evidence="1" id="KW-0812">Transmembrane</keyword>
<keyword evidence="3" id="KW-1185">Reference proteome</keyword>
<keyword evidence="1" id="KW-0472">Membrane</keyword>
<sequence>MESRPITERHARCPSCDAPVTFRSPGPHVETCTSCRLALLRIDRRGGDVRYKLGWIEVVVPANRSGFEEDEDEVPVAALTCGSCGGSLRWEELSPRGFFTCRHCDAVTECRHVTPARAVFTPNAPTDPYLPVGAEGRIRDRDVRVTGLVTFASDTGEGEEYLFEYMLETGPRATCTRLLEMGGAWYLVTPLRPEDVQLERIGTKFVKEYVSYNGALYELAYAYTAILEHSVQVPDPCVEERRSSNAEYFNFRDNLVRIENRQLYKIYHAFCERLSPEEVADGFGLESLPPGRRTRKKARLPGFVKRADAFLEAIGPIVMSGMLVLGLLMALSMIRC</sequence>
<evidence type="ECO:0000313" key="2">
    <source>
        <dbReference type="EMBL" id="MDI1427938.1"/>
    </source>
</evidence>
<evidence type="ECO:0008006" key="4">
    <source>
        <dbReference type="Google" id="ProtNLM"/>
    </source>
</evidence>
<evidence type="ECO:0000256" key="1">
    <source>
        <dbReference type="SAM" id="Phobius"/>
    </source>
</evidence>
<accession>A0ABT6NHZ3</accession>
<comment type="caution">
    <text evidence="2">The sequence shown here is derived from an EMBL/GenBank/DDBJ whole genome shotgun (WGS) entry which is preliminary data.</text>
</comment>
<dbReference type="Proteomes" id="UP001160301">
    <property type="component" value="Unassembled WGS sequence"/>
</dbReference>
<evidence type="ECO:0000313" key="3">
    <source>
        <dbReference type="Proteomes" id="UP001160301"/>
    </source>
</evidence>
<organism evidence="2 3">
    <name type="scientific">Polyangium sorediatum</name>
    <dbReference type="NCBI Taxonomy" id="889274"/>
    <lineage>
        <taxon>Bacteria</taxon>
        <taxon>Pseudomonadati</taxon>
        <taxon>Myxococcota</taxon>
        <taxon>Polyangia</taxon>
        <taxon>Polyangiales</taxon>
        <taxon>Polyangiaceae</taxon>
        <taxon>Polyangium</taxon>
    </lineage>
</organism>
<protein>
    <recommendedName>
        <fullName evidence="4">TFIIB-type zinc ribbon-containing protein</fullName>
    </recommendedName>
</protein>
<dbReference type="RefSeq" id="WP_136965129.1">
    <property type="nucleotide sequence ID" value="NZ_JARZHI010000001.1"/>
</dbReference>
<name>A0ABT6NHZ3_9BACT</name>
<reference evidence="2 3" key="1">
    <citation type="submission" date="2023-04" db="EMBL/GenBank/DDBJ databases">
        <title>The genome sequence of Polyangium sorediatum DSM14670.</title>
        <authorList>
            <person name="Zhang X."/>
        </authorList>
    </citation>
    <scope>NUCLEOTIDE SEQUENCE [LARGE SCALE GENOMIC DNA]</scope>
    <source>
        <strain evidence="2 3">DSM 14670</strain>
    </source>
</reference>
<gene>
    <name evidence="2" type="ORF">QHF89_00455</name>
</gene>
<keyword evidence="1" id="KW-1133">Transmembrane helix</keyword>